<protein>
    <submittedName>
        <fullName evidence="2">ORF14</fullName>
    </submittedName>
</protein>
<organism evidence="2">
    <name type="scientific">Malaco herpesvirus 2</name>
    <dbReference type="NCBI Taxonomy" id="3031798"/>
    <lineage>
        <taxon>Viruses</taxon>
        <taxon>Duplodnaviria</taxon>
        <taxon>Heunggongvirae</taxon>
        <taxon>Peploviricota</taxon>
        <taxon>Herviviricetes</taxon>
        <taxon>Herpesvirales</taxon>
        <taxon>Malacoherpesviridae</taxon>
    </lineage>
</organism>
<reference evidence="2" key="1">
    <citation type="journal article" date="2023" name="Front. Mar. Sci.">
        <title>Tracing the invertebrate herpesviruses in the global sequence datasets.</title>
        <authorList>
            <person name="Rosani U."/>
            <person name="Gaia M."/>
            <person name="Delmont T.O."/>
            <person name="Krupovic M."/>
        </authorList>
    </citation>
    <scope>NUCLEOTIDE SEQUENCE</scope>
    <source>
        <strain evidence="2">MalacoHV2/Med/2018 153</strain>
    </source>
</reference>
<reference evidence="2" key="2">
    <citation type="submission" date="2023-01" db="EMBL/GenBank/DDBJ databases">
        <authorList>
            <person name="Rosani U."/>
            <person name="Delmont T.O."/>
            <person name="Gaia M."/>
            <person name="Krupovic M."/>
        </authorList>
    </citation>
    <scope>NUCLEOTIDE SEQUENCE</scope>
    <source>
        <strain evidence="2">MalacoHV2/Med/2018 153</strain>
    </source>
</reference>
<keyword evidence="1" id="KW-0472">Membrane</keyword>
<feature type="transmembrane region" description="Helical" evidence="1">
    <location>
        <begin position="156"/>
        <end position="179"/>
    </location>
</feature>
<name>A0AA48SII3_9VIRU</name>
<evidence type="ECO:0000256" key="1">
    <source>
        <dbReference type="SAM" id="Phobius"/>
    </source>
</evidence>
<evidence type="ECO:0000313" key="2">
    <source>
        <dbReference type="EMBL" id="DBA11554.1"/>
    </source>
</evidence>
<keyword evidence="1" id="KW-1133">Transmembrane helix</keyword>
<sequence>MHRVLKMNNGEFLLYLFILVICEAKIFDLDKSDVPITPHNVDDPIIISPLYIFFNQTNPKLSLHFKTTSKNDINLLLCNYINKSVVLTQELSDMKIRSWEISFQNPIVTLTKLISKIPIHCHVTCNDFNSVFRFQAHIDKITSSRFTQTETTNKTLFLILVICVIIGLIAILITVLIPYSYKGEENKRKFLLLYTYL</sequence>
<accession>A0AA48SII3</accession>
<proteinExistence type="predicted"/>
<keyword evidence="1" id="KW-0812">Transmembrane</keyword>
<dbReference type="EMBL" id="BK063060">
    <property type="protein sequence ID" value="DBA11554.1"/>
    <property type="molecule type" value="Genomic_DNA"/>
</dbReference>